<evidence type="ECO:0000256" key="2">
    <source>
        <dbReference type="ARBA" id="ARBA00007092"/>
    </source>
</evidence>
<accession>A0A7G1QC60</accession>
<feature type="active site" evidence="6">
    <location>
        <position position="107"/>
    </location>
</feature>
<dbReference type="InterPro" id="IPR020847">
    <property type="entry name" value="AP_endonuclease_F1_BS"/>
</dbReference>
<evidence type="ECO:0000259" key="9">
    <source>
        <dbReference type="Pfam" id="PF03372"/>
    </source>
</evidence>
<evidence type="ECO:0000256" key="5">
    <source>
        <dbReference type="ARBA" id="ARBA00022842"/>
    </source>
</evidence>
<keyword evidence="7" id="KW-0464">Manganese</keyword>
<feature type="binding site" evidence="7">
    <location>
        <position position="10"/>
    </location>
    <ligand>
        <name>Mg(2+)</name>
        <dbReference type="ChEBI" id="CHEBI:18420"/>
        <label>1</label>
    </ligand>
</feature>
<dbReference type="InterPro" id="IPR005135">
    <property type="entry name" value="Endo/exonuclease/phosphatase"/>
</dbReference>
<feature type="binding site" evidence="7">
    <location>
        <position position="37"/>
    </location>
    <ligand>
        <name>Mg(2+)</name>
        <dbReference type="ChEBI" id="CHEBI:18420"/>
        <label>1</label>
    </ligand>
</feature>
<evidence type="ECO:0000313" key="11">
    <source>
        <dbReference type="Proteomes" id="UP000516072"/>
    </source>
</evidence>
<evidence type="ECO:0000256" key="7">
    <source>
        <dbReference type="PIRSR" id="PIRSR604808-2"/>
    </source>
</evidence>
<feature type="site" description="Transition state stabilizer" evidence="8">
    <location>
        <position position="150"/>
    </location>
</feature>
<evidence type="ECO:0000256" key="3">
    <source>
        <dbReference type="ARBA" id="ARBA00022723"/>
    </source>
</evidence>
<organism evidence="10 11">
    <name type="scientific">Candidatus Nitrosacidococcus tergens</name>
    <dbReference type="NCBI Taxonomy" id="553981"/>
    <lineage>
        <taxon>Bacteria</taxon>
        <taxon>Pseudomonadati</taxon>
        <taxon>Pseudomonadota</taxon>
        <taxon>Gammaproteobacteria</taxon>
        <taxon>Chromatiales</taxon>
        <taxon>Chromatiaceae</taxon>
        <taxon>Candidatus Nitrosacidococcus</taxon>
    </lineage>
</organism>
<gene>
    <name evidence="10" type="ORF">NSCAC_1541</name>
</gene>
<dbReference type="PROSITE" id="PS00728">
    <property type="entry name" value="AP_NUCLEASE_F1_3"/>
    <property type="match status" value="1"/>
</dbReference>
<feature type="binding site" evidence="7">
    <location>
        <position position="148"/>
    </location>
    <ligand>
        <name>Mg(2+)</name>
        <dbReference type="ChEBI" id="CHEBI:18420"/>
        <label>1</label>
    </ligand>
</feature>
<keyword evidence="4" id="KW-0378">Hydrolase</keyword>
<comment type="similarity">
    <text evidence="2">Belongs to the DNA repair enzymes AP/ExoA family.</text>
</comment>
<sequence length="257" mass="30052">MARFTIATWNVNSIRVRLSQVLDWLKTNQPDILALQETKVIDASFPWQDFQKIGYQAYYAGQKTYNGVAFLSKNPLGKITTDLPNLQDLQRRILGATYKDIYILNLYVPNGERVGSEKYFYKLDWLKKIRDYLEQSLYQYPKLIVLGDFNIAPTDDDVYDPTQWCEKILCSTTEREQLKGILDLGFCDSFRLFSQELNSFSWWDYRKNGFVYNRGLRIDLILISKALQSYCNNCKIDKTPRSLDRPSDHAPVVCLFN</sequence>
<keyword evidence="11" id="KW-1185">Reference proteome</keyword>
<dbReference type="Gene3D" id="3.60.10.10">
    <property type="entry name" value="Endonuclease/exonuclease/phosphatase"/>
    <property type="match status" value="1"/>
</dbReference>
<dbReference type="InterPro" id="IPR004808">
    <property type="entry name" value="AP_endonuc_1"/>
</dbReference>
<feature type="active site" description="Proton donor/acceptor" evidence="6">
    <location>
        <position position="148"/>
    </location>
</feature>
<dbReference type="AlphaFoldDB" id="A0A7G1QC60"/>
<feature type="binding site" evidence="7">
    <location>
        <position position="150"/>
    </location>
    <ligand>
        <name>Mg(2+)</name>
        <dbReference type="ChEBI" id="CHEBI:18420"/>
        <label>1</label>
    </ligand>
</feature>
<name>A0A7G1QC60_9GAMM</name>
<dbReference type="NCBIfam" id="TIGR00195">
    <property type="entry name" value="exoDNase_III"/>
    <property type="match status" value="1"/>
</dbReference>
<dbReference type="RefSeq" id="WP_197744205.1">
    <property type="nucleotide sequence ID" value="NZ_LR778175.1"/>
</dbReference>
<dbReference type="PROSITE" id="PS51435">
    <property type="entry name" value="AP_NUCLEASE_F1_4"/>
    <property type="match status" value="1"/>
</dbReference>
<dbReference type="PANTHER" id="PTHR43250">
    <property type="entry name" value="EXODEOXYRIBONUCLEASE III"/>
    <property type="match status" value="1"/>
</dbReference>
<dbReference type="Pfam" id="PF03372">
    <property type="entry name" value="Exo_endo_phos"/>
    <property type="match status" value="1"/>
</dbReference>
<dbReference type="KEGG" id="ntg:NSCAC_1541"/>
<dbReference type="InterPro" id="IPR020848">
    <property type="entry name" value="AP_endonuclease_F1_CS"/>
</dbReference>
<evidence type="ECO:0000313" key="10">
    <source>
        <dbReference type="EMBL" id="CAB1277179.1"/>
    </source>
</evidence>
<dbReference type="GO" id="GO:0006281">
    <property type="term" value="P:DNA repair"/>
    <property type="evidence" value="ECO:0007669"/>
    <property type="project" value="InterPro"/>
</dbReference>
<dbReference type="GO" id="GO:0046872">
    <property type="term" value="F:metal ion binding"/>
    <property type="evidence" value="ECO:0007669"/>
    <property type="project" value="UniProtKB-KW"/>
</dbReference>
<protein>
    <submittedName>
        <fullName evidence="10">Exodeoxyribonuclease III</fullName>
    </submittedName>
</protein>
<dbReference type="PANTHER" id="PTHR43250:SF2">
    <property type="entry name" value="EXODEOXYRIBONUCLEASE III"/>
    <property type="match status" value="1"/>
</dbReference>
<evidence type="ECO:0000256" key="1">
    <source>
        <dbReference type="ARBA" id="ARBA00001936"/>
    </source>
</evidence>
<dbReference type="NCBIfam" id="TIGR00633">
    <property type="entry name" value="xth"/>
    <property type="match status" value="1"/>
</dbReference>
<dbReference type="InterPro" id="IPR037493">
    <property type="entry name" value="ExoIII-like"/>
</dbReference>
<dbReference type="EMBL" id="LR778175">
    <property type="protein sequence ID" value="CAB1277179.1"/>
    <property type="molecule type" value="Genomic_DNA"/>
</dbReference>
<feature type="domain" description="Endonuclease/exonuclease/phosphatase" evidence="9">
    <location>
        <begin position="7"/>
        <end position="249"/>
    </location>
</feature>
<dbReference type="GO" id="GO:0003677">
    <property type="term" value="F:DNA binding"/>
    <property type="evidence" value="ECO:0007669"/>
    <property type="project" value="InterPro"/>
</dbReference>
<proteinExistence type="inferred from homology"/>
<feature type="binding site" evidence="7">
    <location>
        <position position="248"/>
    </location>
    <ligand>
        <name>Mg(2+)</name>
        <dbReference type="ChEBI" id="CHEBI:18420"/>
        <label>1</label>
    </ligand>
</feature>
<keyword evidence="5 7" id="KW-0460">Magnesium</keyword>
<feature type="binding site" evidence="7">
    <location>
        <position position="249"/>
    </location>
    <ligand>
        <name>Mg(2+)</name>
        <dbReference type="ChEBI" id="CHEBI:18420"/>
        <label>1</label>
    </ligand>
</feature>
<dbReference type="Proteomes" id="UP000516072">
    <property type="component" value="Chromosome"/>
</dbReference>
<dbReference type="PROSITE" id="PS00726">
    <property type="entry name" value="AP_NUCLEASE_F1_1"/>
    <property type="match status" value="1"/>
</dbReference>
<evidence type="ECO:0000256" key="4">
    <source>
        <dbReference type="ARBA" id="ARBA00022801"/>
    </source>
</evidence>
<dbReference type="SUPFAM" id="SSF56219">
    <property type="entry name" value="DNase I-like"/>
    <property type="match status" value="1"/>
</dbReference>
<dbReference type="CDD" id="cd09086">
    <property type="entry name" value="ExoIII-like_AP-endo"/>
    <property type="match status" value="1"/>
</dbReference>
<feature type="site" description="Important for catalytic activity" evidence="8">
    <location>
        <position position="219"/>
    </location>
</feature>
<feature type="site" description="Interaction with DNA substrate" evidence="8">
    <location>
        <position position="249"/>
    </location>
</feature>
<feature type="active site" description="Proton acceptor" evidence="6">
    <location>
        <position position="249"/>
    </location>
</feature>
<dbReference type="GO" id="GO:0008311">
    <property type="term" value="F:double-stranded DNA 3'-5' DNA exonuclease activity"/>
    <property type="evidence" value="ECO:0007669"/>
    <property type="project" value="InterPro"/>
</dbReference>
<comment type="cofactor">
    <cofactor evidence="7">
        <name>Mg(2+)</name>
        <dbReference type="ChEBI" id="CHEBI:18420"/>
    </cofactor>
    <cofactor evidence="7">
        <name>Mn(2+)</name>
        <dbReference type="ChEBI" id="CHEBI:29035"/>
    </cofactor>
    <text evidence="7">Probably binds two magnesium or manganese ions per subunit.</text>
</comment>
<dbReference type="GO" id="GO:0004519">
    <property type="term" value="F:endonuclease activity"/>
    <property type="evidence" value="ECO:0007669"/>
    <property type="project" value="InterPro"/>
</dbReference>
<dbReference type="InterPro" id="IPR036691">
    <property type="entry name" value="Endo/exonu/phosph_ase_sf"/>
</dbReference>
<evidence type="ECO:0000256" key="8">
    <source>
        <dbReference type="PIRSR" id="PIRSR604808-3"/>
    </source>
</evidence>
<reference evidence="10 11" key="1">
    <citation type="submission" date="2020-03" db="EMBL/GenBank/DDBJ databases">
        <authorList>
            <person name="Picone N."/>
        </authorList>
    </citation>
    <scope>NUCLEOTIDE SEQUENCE [LARGE SCALE GENOMIC DNA]</scope>
    <source>
        <strain evidence="10">NSCAC1</strain>
    </source>
</reference>
<comment type="cofactor">
    <cofactor evidence="1">
        <name>Mn(2+)</name>
        <dbReference type="ChEBI" id="CHEBI:29035"/>
    </cofactor>
</comment>
<evidence type="ECO:0000256" key="6">
    <source>
        <dbReference type="PIRSR" id="PIRSR604808-1"/>
    </source>
</evidence>
<keyword evidence="3 7" id="KW-0479">Metal-binding</keyword>